<feature type="compositionally biased region" description="Low complexity" evidence="4">
    <location>
        <begin position="59"/>
        <end position="70"/>
    </location>
</feature>
<keyword evidence="2 3" id="KW-0175">Coiled coil</keyword>
<evidence type="ECO:0000313" key="8">
    <source>
        <dbReference type="EMBL" id="CAB3264210.1"/>
    </source>
</evidence>
<feature type="compositionally biased region" description="Polar residues" evidence="4">
    <location>
        <begin position="141"/>
        <end position="150"/>
    </location>
</feature>
<proteinExistence type="evidence at transcript level"/>
<dbReference type="InterPro" id="IPR057126">
    <property type="entry name" value="NAV1-like_ubiquitin-like"/>
</dbReference>
<dbReference type="PANTHER" id="PTHR12784:SF28">
    <property type="entry name" value="PROTEIN SICKIE"/>
    <property type="match status" value="1"/>
</dbReference>
<dbReference type="PANTHER" id="PTHR12784">
    <property type="entry name" value="STEERIN"/>
    <property type="match status" value="1"/>
</dbReference>
<organism evidence="8">
    <name type="scientific">Phallusia mammillata</name>
    <dbReference type="NCBI Taxonomy" id="59560"/>
    <lineage>
        <taxon>Eukaryota</taxon>
        <taxon>Metazoa</taxon>
        <taxon>Chordata</taxon>
        <taxon>Tunicata</taxon>
        <taxon>Ascidiacea</taxon>
        <taxon>Phlebobranchia</taxon>
        <taxon>Ascidiidae</taxon>
        <taxon>Phallusia</taxon>
    </lineage>
</organism>
<dbReference type="SUPFAM" id="SSF52540">
    <property type="entry name" value="P-loop containing nucleoside triphosphate hydrolases"/>
    <property type="match status" value="1"/>
</dbReference>
<dbReference type="InterPro" id="IPR027417">
    <property type="entry name" value="P-loop_NTPase"/>
</dbReference>
<sequence length="800" mass="88776">MEGSCGEEKELDKLRKTIEDLRAKAERSGNFAPHTSTPNGGNVFFPDVKGSAGSMHVQSDSSYSSSSDGGSHWGTNSRHYDPLSPNASKRVSSGSLSSMSSHASHSSMSSSSSGSSGDNDQRKEAKKKRWLPLKSAFSRGGKSSQSSGVQEFTDGEDSGCPISPTTSRRILHNPSLGLTPRDGRISYDEILHIVQEKDRKLTDVRLAALTSQHQLHQLQDQIVQMQHEMQLLRMENERLQSRVTSPDYATNTMTSNRSTLRRQNTTELASYRDEKHSSTAPPDELSLAPGLPRLDCCKLHRLVSPGSEEEGAQLKFVVRTSGSPKVASSQSRHELLIGSVPVPRKASWDDLDRKTSEIFLEYCRCVDGDSRLGLSTSSIAFYKVGEQARIPGSSPPELLPCAFIIGDVNTVEISLKDAACGSVDLLAFSTLIPKDMLLRYVNNVMHHKRIMLHGPSGTGKSSLAHSLAHHLVTRVRRNLDPSKMIFIYDVKQNGEEELQNYLKNISDICGHTSSNNVITVPHVIIVENMHLVTSLKDMFAPLFGLPDDVNCPYVIGTILQGKAQGKMADQCENGFTWLSCTNSSSHVKDYLGRFLRRAVIEHEISGQQNDDEEFQNTLRVITWLPLCWHHVNRCLESQCPTDVTIGPRVFASCPSDFYASCTWFVQVWNHVIAPYVITAIRRIRQSQKSDTSHVTWKDPAEWVIDSFPWNASDMGCDNTLRLKRITEDDLNTPPVPPRTDLAALKSSPNPNHIENIRATHQRLSSGDVFNGSSGTAEEYEVWRKQNSPVTSPNKSTRVSR</sequence>
<evidence type="ECO:0000256" key="1">
    <source>
        <dbReference type="ARBA" id="ARBA00006255"/>
    </source>
</evidence>
<evidence type="ECO:0000256" key="2">
    <source>
        <dbReference type="ARBA" id="ARBA00023054"/>
    </source>
</evidence>
<dbReference type="Pfam" id="PF00004">
    <property type="entry name" value="AAA"/>
    <property type="match status" value="1"/>
</dbReference>
<protein>
    <submittedName>
        <fullName evidence="8">Neuron navigator 2-like</fullName>
    </submittedName>
</protein>
<name>A0A6F9DME4_9ASCI</name>
<feature type="region of interest" description="Disordered" evidence="4">
    <location>
        <begin position="245"/>
        <end position="264"/>
    </location>
</feature>
<feature type="domain" description="CortBP2/NAV1-like AAA+ ATPase lid" evidence="7">
    <location>
        <begin position="610"/>
        <end position="713"/>
    </location>
</feature>
<dbReference type="GO" id="GO:0005524">
    <property type="term" value="F:ATP binding"/>
    <property type="evidence" value="ECO:0007669"/>
    <property type="project" value="InterPro"/>
</dbReference>
<dbReference type="GO" id="GO:0016887">
    <property type="term" value="F:ATP hydrolysis activity"/>
    <property type="evidence" value="ECO:0007669"/>
    <property type="project" value="InterPro"/>
</dbReference>
<dbReference type="EMBL" id="LR788348">
    <property type="protein sequence ID" value="CAB3264210.1"/>
    <property type="molecule type" value="mRNA"/>
</dbReference>
<dbReference type="InterPro" id="IPR057568">
    <property type="entry name" value="CortBP2_NAV1-like_AAA_lid"/>
</dbReference>
<evidence type="ECO:0000256" key="3">
    <source>
        <dbReference type="SAM" id="Coils"/>
    </source>
</evidence>
<comment type="similarity">
    <text evidence="1">Belongs to the Nav/unc-53 family.</text>
</comment>
<feature type="region of interest" description="Disordered" evidence="4">
    <location>
        <begin position="757"/>
        <end position="800"/>
    </location>
</feature>
<evidence type="ECO:0000259" key="6">
    <source>
        <dbReference type="Pfam" id="PF23092"/>
    </source>
</evidence>
<feature type="compositionally biased region" description="Low complexity" evidence="4">
    <location>
        <begin position="92"/>
        <end position="116"/>
    </location>
</feature>
<feature type="domain" description="ATPase AAA-type core" evidence="5">
    <location>
        <begin position="450"/>
        <end position="534"/>
    </location>
</feature>
<feature type="domain" description="Neuron navigator 1-like ubiquitin-like" evidence="6">
    <location>
        <begin position="310"/>
        <end position="416"/>
    </location>
</feature>
<evidence type="ECO:0000259" key="7">
    <source>
        <dbReference type="Pfam" id="PF25408"/>
    </source>
</evidence>
<feature type="region of interest" description="Disordered" evidence="4">
    <location>
        <begin position="25"/>
        <end position="182"/>
    </location>
</feature>
<dbReference type="AlphaFoldDB" id="A0A6F9DME4"/>
<evidence type="ECO:0000259" key="5">
    <source>
        <dbReference type="Pfam" id="PF00004"/>
    </source>
</evidence>
<accession>A0A6F9DME4</accession>
<feature type="compositionally biased region" description="Polar residues" evidence="4">
    <location>
        <begin position="784"/>
        <end position="800"/>
    </location>
</feature>
<gene>
    <name evidence="8" type="primary">Nav2-001</name>
</gene>
<dbReference type="Pfam" id="PF23092">
    <property type="entry name" value="Ubiquitin_6"/>
    <property type="match status" value="1"/>
</dbReference>
<dbReference type="GO" id="GO:0022008">
    <property type="term" value="P:neurogenesis"/>
    <property type="evidence" value="ECO:0007669"/>
    <property type="project" value="InterPro"/>
</dbReference>
<feature type="coiled-coil region" evidence="3">
    <location>
        <begin position="215"/>
        <end position="242"/>
    </location>
</feature>
<dbReference type="InterPro" id="IPR003959">
    <property type="entry name" value="ATPase_AAA_core"/>
</dbReference>
<dbReference type="InterPro" id="IPR039041">
    <property type="entry name" value="Nav/unc-53"/>
</dbReference>
<dbReference type="Gene3D" id="3.40.50.300">
    <property type="entry name" value="P-loop containing nucleotide triphosphate hydrolases"/>
    <property type="match status" value="1"/>
</dbReference>
<dbReference type="Pfam" id="PF25408">
    <property type="entry name" value="AAA_lid_NAV1"/>
    <property type="match status" value="1"/>
</dbReference>
<reference evidence="8" key="1">
    <citation type="submission" date="2020-04" db="EMBL/GenBank/DDBJ databases">
        <authorList>
            <person name="Neveu A P."/>
        </authorList>
    </citation>
    <scope>NUCLEOTIDE SEQUENCE</scope>
    <source>
        <tissue evidence="8">Whole embryo</tissue>
    </source>
</reference>
<evidence type="ECO:0000256" key="4">
    <source>
        <dbReference type="SAM" id="MobiDB-lite"/>
    </source>
</evidence>